<dbReference type="CDD" id="cd08010">
    <property type="entry name" value="MltG_like"/>
    <property type="match status" value="1"/>
</dbReference>
<dbReference type="RefSeq" id="WP_170021522.1">
    <property type="nucleotide sequence ID" value="NZ_JABCSC020000002.1"/>
</dbReference>
<dbReference type="PANTHER" id="PTHR30518">
    <property type="entry name" value="ENDOLYTIC MUREIN TRANSGLYCOSYLASE"/>
    <property type="match status" value="1"/>
</dbReference>
<sequence length="334" mass="36873">MLRILVRFLKLCVLLSVLLLATGAWFGSQPLTMRSNAVDFEIVRGDSMKQVSRTVADAGINVWPPVLTWLARLSGHSIRIKAGSYRIDKPITAWELVQLMSTGANAYADVTIVEGWSFARLRAVLNAHPELKHDSAQLSDAELMHRLDLAGKTPEGLFAPDTYSFSRGASDFDLLLRARQRMDGVLRDAWEKRAAGLPFKTPYEALILASVVEKETGRAADRALIASVFINRLRIGMPLQSDPTVIYGMGASFDGNLRRRDLQADTPYNSYTRVGLPPTPIALPGQAALQATLNPAPSNYLYFVARGDGSSEFSRTLDEHNRAVARYQRAGRKS</sequence>
<gene>
    <name evidence="7 8" type="primary">mltG</name>
    <name evidence="8" type="ORF">HJ583_008425</name>
</gene>
<evidence type="ECO:0000256" key="1">
    <source>
        <dbReference type="ARBA" id="ARBA00022475"/>
    </source>
</evidence>
<dbReference type="Gene3D" id="3.30.1490.480">
    <property type="entry name" value="Endolytic murein transglycosylase"/>
    <property type="match status" value="1"/>
</dbReference>
<organism evidence="8 9">
    <name type="scientific">Uliginosibacterium aquaticum</name>
    <dbReference type="NCBI Taxonomy" id="2731212"/>
    <lineage>
        <taxon>Bacteria</taxon>
        <taxon>Pseudomonadati</taxon>
        <taxon>Pseudomonadota</taxon>
        <taxon>Betaproteobacteria</taxon>
        <taxon>Rhodocyclales</taxon>
        <taxon>Zoogloeaceae</taxon>
        <taxon>Uliginosibacterium</taxon>
    </lineage>
</organism>
<dbReference type="HAMAP" id="MF_02065">
    <property type="entry name" value="MltG"/>
    <property type="match status" value="1"/>
</dbReference>
<dbReference type="Proteomes" id="UP000778523">
    <property type="component" value="Unassembled WGS sequence"/>
</dbReference>
<reference evidence="8 9" key="1">
    <citation type="submission" date="2020-06" db="EMBL/GenBank/DDBJ databases">
        <title>Draft genome of Uliginosibacterium sp. IMCC34675.</title>
        <authorList>
            <person name="Song J."/>
        </authorList>
    </citation>
    <scope>NUCLEOTIDE SEQUENCE [LARGE SCALE GENOMIC DNA]</scope>
    <source>
        <strain evidence="8 9">IMCC34675</strain>
    </source>
</reference>
<evidence type="ECO:0000256" key="5">
    <source>
        <dbReference type="ARBA" id="ARBA00023239"/>
    </source>
</evidence>
<dbReference type="Pfam" id="PF02618">
    <property type="entry name" value="YceG"/>
    <property type="match status" value="1"/>
</dbReference>
<proteinExistence type="inferred from homology"/>
<accession>A0ABX2ILY3</accession>
<keyword evidence="5 7" id="KW-0456">Lyase</keyword>
<keyword evidence="7" id="KW-0997">Cell inner membrane</keyword>
<keyword evidence="6 7" id="KW-0961">Cell wall biogenesis/degradation</keyword>
<evidence type="ECO:0000256" key="7">
    <source>
        <dbReference type="HAMAP-Rule" id="MF_02065"/>
    </source>
</evidence>
<comment type="catalytic activity">
    <reaction evidence="7">
        <text>a peptidoglycan chain = a peptidoglycan chain with N-acetyl-1,6-anhydromuramyl-[peptide] at the reducing end + a peptidoglycan chain with N-acetylglucosamine at the non-reducing end.</text>
        <dbReference type="EC" id="4.2.2.29"/>
    </reaction>
</comment>
<dbReference type="EC" id="4.2.2.29" evidence="7"/>
<evidence type="ECO:0000313" key="8">
    <source>
        <dbReference type="EMBL" id="NSL55045.1"/>
    </source>
</evidence>
<keyword evidence="4 7" id="KW-0472">Membrane</keyword>
<feature type="site" description="Important for catalytic activity" evidence="7">
    <location>
        <position position="215"/>
    </location>
</feature>
<comment type="function">
    <text evidence="7">Functions as a peptidoglycan terminase that cleaves nascent peptidoglycan strands endolytically to terminate their elongation.</text>
</comment>
<dbReference type="Gene3D" id="3.30.160.60">
    <property type="entry name" value="Classic Zinc Finger"/>
    <property type="match status" value="1"/>
</dbReference>
<evidence type="ECO:0000256" key="4">
    <source>
        <dbReference type="ARBA" id="ARBA00023136"/>
    </source>
</evidence>
<name>A0ABX2ILY3_9RHOO</name>
<dbReference type="InterPro" id="IPR003770">
    <property type="entry name" value="MLTG-like"/>
</dbReference>
<dbReference type="PANTHER" id="PTHR30518:SF2">
    <property type="entry name" value="ENDOLYTIC MUREIN TRANSGLYCOSYLASE"/>
    <property type="match status" value="1"/>
</dbReference>
<evidence type="ECO:0000256" key="3">
    <source>
        <dbReference type="ARBA" id="ARBA00022989"/>
    </source>
</evidence>
<evidence type="ECO:0000256" key="2">
    <source>
        <dbReference type="ARBA" id="ARBA00022692"/>
    </source>
</evidence>
<keyword evidence="1 7" id="KW-1003">Cell membrane</keyword>
<evidence type="ECO:0000313" key="9">
    <source>
        <dbReference type="Proteomes" id="UP000778523"/>
    </source>
</evidence>
<keyword evidence="9" id="KW-1185">Reference proteome</keyword>
<protein>
    <recommendedName>
        <fullName evidence="7">Endolytic murein transglycosylase</fullName>
        <ecNumber evidence="7">4.2.2.29</ecNumber>
    </recommendedName>
    <alternativeName>
        <fullName evidence="7">Peptidoglycan lytic transglycosylase</fullName>
    </alternativeName>
    <alternativeName>
        <fullName evidence="7">Peptidoglycan polymerization terminase</fullName>
    </alternativeName>
</protein>
<dbReference type="EMBL" id="JABCSC020000002">
    <property type="protein sequence ID" value="NSL55045.1"/>
    <property type="molecule type" value="Genomic_DNA"/>
</dbReference>
<keyword evidence="2 7" id="KW-0812">Transmembrane</keyword>
<keyword evidence="3 7" id="KW-1133">Transmembrane helix</keyword>
<dbReference type="NCBIfam" id="TIGR00247">
    <property type="entry name" value="endolytic transglycosylase MltG"/>
    <property type="match status" value="1"/>
</dbReference>
<comment type="caution">
    <text evidence="8">The sequence shown here is derived from an EMBL/GenBank/DDBJ whole genome shotgun (WGS) entry which is preliminary data.</text>
</comment>
<evidence type="ECO:0000256" key="6">
    <source>
        <dbReference type="ARBA" id="ARBA00023316"/>
    </source>
</evidence>
<comment type="similarity">
    <text evidence="7">Belongs to the transglycosylase MltG family.</text>
</comment>